<organism evidence="2 3">
    <name type="scientific">Tistrella arctica</name>
    <dbReference type="NCBI Taxonomy" id="3133430"/>
    <lineage>
        <taxon>Bacteria</taxon>
        <taxon>Pseudomonadati</taxon>
        <taxon>Pseudomonadota</taxon>
        <taxon>Alphaproteobacteria</taxon>
        <taxon>Geminicoccales</taxon>
        <taxon>Geminicoccaceae</taxon>
        <taxon>Tistrella</taxon>
    </lineage>
</organism>
<feature type="domain" description="HTH cro/C1-type" evidence="1">
    <location>
        <begin position="61"/>
        <end position="97"/>
    </location>
</feature>
<reference evidence="2 3" key="1">
    <citation type="submission" date="2024-03" db="EMBL/GenBank/DDBJ databases">
        <title>High-quality draft genome sequencing of Tistrella sp. BH-R2-4.</title>
        <authorList>
            <person name="Dong C."/>
        </authorList>
    </citation>
    <scope>NUCLEOTIDE SEQUENCE [LARGE SCALE GENOMIC DNA]</scope>
    <source>
        <strain evidence="2 3">BH-R2-4</strain>
    </source>
</reference>
<dbReference type="InterPro" id="IPR010982">
    <property type="entry name" value="Lambda_DNA-bd_dom_sf"/>
</dbReference>
<dbReference type="RefSeq" id="WP_345938587.1">
    <property type="nucleotide sequence ID" value="NZ_JBBKTW010000012.1"/>
</dbReference>
<accession>A0ABU9YS70</accession>
<dbReference type="PROSITE" id="PS50943">
    <property type="entry name" value="HTH_CROC1"/>
    <property type="match status" value="1"/>
</dbReference>
<dbReference type="EMBL" id="JBBKTW010000012">
    <property type="protein sequence ID" value="MEN2991674.1"/>
    <property type="molecule type" value="Genomic_DNA"/>
</dbReference>
<name>A0ABU9YS70_9PROT</name>
<dbReference type="SUPFAM" id="SSF47413">
    <property type="entry name" value="lambda repressor-like DNA-binding domains"/>
    <property type="match status" value="1"/>
</dbReference>
<evidence type="ECO:0000313" key="3">
    <source>
        <dbReference type="Proteomes" id="UP001413721"/>
    </source>
</evidence>
<dbReference type="CDD" id="cd00093">
    <property type="entry name" value="HTH_XRE"/>
    <property type="match status" value="1"/>
</dbReference>
<dbReference type="Pfam" id="PF01381">
    <property type="entry name" value="HTH_3"/>
    <property type="match status" value="1"/>
</dbReference>
<protein>
    <submittedName>
        <fullName evidence="2">Helix-turn-helix domain-containing protein</fullName>
    </submittedName>
</protein>
<proteinExistence type="predicted"/>
<evidence type="ECO:0000313" key="2">
    <source>
        <dbReference type="EMBL" id="MEN2991674.1"/>
    </source>
</evidence>
<keyword evidence="3" id="KW-1185">Reference proteome</keyword>
<evidence type="ECO:0000259" key="1">
    <source>
        <dbReference type="PROSITE" id="PS50943"/>
    </source>
</evidence>
<dbReference type="Gene3D" id="1.10.260.40">
    <property type="entry name" value="lambda repressor-like DNA-binding domains"/>
    <property type="match status" value="1"/>
</dbReference>
<gene>
    <name evidence="2" type="ORF">WG926_25405</name>
</gene>
<comment type="caution">
    <text evidence="2">The sequence shown here is derived from an EMBL/GenBank/DDBJ whole genome shotgun (WGS) entry which is preliminary data.</text>
</comment>
<dbReference type="InterPro" id="IPR001387">
    <property type="entry name" value="Cro/C1-type_HTH"/>
</dbReference>
<dbReference type="Proteomes" id="UP001413721">
    <property type="component" value="Unassembled WGS sequence"/>
</dbReference>
<sequence>MTGTSYHYRECGLDNIYLANGYTLSETPYGETLAIHDVDKLHREIGRALARQAASLSGAGFRFLRVELGWSQEELSRLLGRDEQTIGRWERGESNVDPLADRILRLIFAEHTGNSAPAALTERLMTLSHQTTSHQTTGFHQMGEAGPWLFVEDLNGWQAQAA</sequence>